<dbReference type="InterPro" id="IPR018062">
    <property type="entry name" value="HTH_AraC-typ_CS"/>
</dbReference>
<dbReference type="GO" id="GO:0043565">
    <property type="term" value="F:sequence-specific DNA binding"/>
    <property type="evidence" value="ECO:0007669"/>
    <property type="project" value="InterPro"/>
</dbReference>
<dbReference type="SMART" id="SM00342">
    <property type="entry name" value="HTH_ARAC"/>
    <property type="match status" value="1"/>
</dbReference>
<feature type="modified residue" description="4-aspartylphosphate" evidence="4">
    <location>
        <position position="55"/>
    </location>
</feature>
<dbReference type="CDD" id="cd17536">
    <property type="entry name" value="REC_YesN-like"/>
    <property type="match status" value="1"/>
</dbReference>
<dbReference type="AlphaFoldDB" id="A0A2A6E0T9"/>
<keyword evidence="3" id="KW-0804">Transcription</keyword>
<evidence type="ECO:0000313" key="8">
    <source>
        <dbReference type="Proteomes" id="UP000243688"/>
    </source>
</evidence>
<dbReference type="SUPFAM" id="SSF46689">
    <property type="entry name" value="Homeodomain-like"/>
    <property type="match status" value="2"/>
</dbReference>
<dbReference type="Pfam" id="PF00072">
    <property type="entry name" value="Response_reg"/>
    <property type="match status" value="1"/>
</dbReference>
<proteinExistence type="predicted"/>
<protein>
    <recommendedName>
        <fullName evidence="9">DNA-binding response regulator</fullName>
    </recommendedName>
</protein>
<dbReference type="Gene3D" id="1.10.10.60">
    <property type="entry name" value="Homeodomain-like"/>
    <property type="match status" value="2"/>
</dbReference>
<dbReference type="InterPro" id="IPR011006">
    <property type="entry name" value="CheY-like_superfamily"/>
</dbReference>
<keyword evidence="1" id="KW-0805">Transcription regulation</keyword>
<dbReference type="GO" id="GO:0003700">
    <property type="term" value="F:DNA-binding transcription factor activity"/>
    <property type="evidence" value="ECO:0007669"/>
    <property type="project" value="InterPro"/>
</dbReference>
<dbReference type="GO" id="GO:0000160">
    <property type="term" value="P:phosphorelay signal transduction system"/>
    <property type="evidence" value="ECO:0007669"/>
    <property type="project" value="InterPro"/>
</dbReference>
<dbReference type="InterPro" id="IPR020449">
    <property type="entry name" value="Tscrpt_reg_AraC-type_HTH"/>
</dbReference>
<evidence type="ECO:0000259" key="6">
    <source>
        <dbReference type="PROSITE" id="PS50110"/>
    </source>
</evidence>
<feature type="domain" description="HTH araC/xylS-type" evidence="5">
    <location>
        <begin position="433"/>
        <end position="532"/>
    </location>
</feature>
<dbReference type="InterPro" id="IPR018060">
    <property type="entry name" value="HTH_AraC"/>
</dbReference>
<keyword evidence="2" id="KW-0238">DNA-binding</keyword>
<feature type="domain" description="Response regulatory" evidence="6">
    <location>
        <begin position="3"/>
        <end position="120"/>
    </location>
</feature>
<evidence type="ECO:0000259" key="5">
    <source>
        <dbReference type="PROSITE" id="PS01124"/>
    </source>
</evidence>
<dbReference type="PRINTS" id="PR00032">
    <property type="entry name" value="HTHARAC"/>
</dbReference>
<accession>A0A2A6E0T9</accession>
<comment type="caution">
    <text evidence="7">The sequence shown here is derived from an EMBL/GenBank/DDBJ whole genome shotgun (WGS) entry which is preliminary data.</text>
</comment>
<evidence type="ECO:0000313" key="7">
    <source>
        <dbReference type="EMBL" id="PDO10750.1"/>
    </source>
</evidence>
<dbReference type="InterPro" id="IPR001789">
    <property type="entry name" value="Sig_transdc_resp-reg_receiver"/>
</dbReference>
<evidence type="ECO:0008006" key="9">
    <source>
        <dbReference type="Google" id="ProtNLM"/>
    </source>
</evidence>
<dbReference type="PROSITE" id="PS01124">
    <property type="entry name" value="HTH_ARAC_FAMILY_2"/>
    <property type="match status" value="1"/>
</dbReference>
<evidence type="ECO:0000256" key="2">
    <source>
        <dbReference type="ARBA" id="ARBA00023125"/>
    </source>
</evidence>
<dbReference type="PANTHER" id="PTHR43280">
    <property type="entry name" value="ARAC-FAMILY TRANSCRIPTIONAL REGULATOR"/>
    <property type="match status" value="1"/>
</dbReference>
<evidence type="ECO:0000256" key="1">
    <source>
        <dbReference type="ARBA" id="ARBA00023015"/>
    </source>
</evidence>
<dbReference type="InterPro" id="IPR009057">
    <property type="entry name" value="Homeodomain-like_sf"/>
</dbReference>
<gene>
    <name evidence="7" type="ORF">BLM47_05265</name>
</gene>
<dbReference type="SUPFAM" id="SSF52172">
    <property type="entry name" value="CheY-like"/>
    <property type="match status" value="1"/>
</dbReference>
<dbReference type="Gene3D" id="3.40.50.2300">
    <property type="match status" value="1"/>
</dbReference>
<organism evidence="7 8">
    <name type="scientific">Candidatus Reconcilbacillus cellulovorans</name>
    <dbReference type="NCBI Taxonomy" id="1906605"/>
    <lineage>
        <taxon>Bacteria</taxon>
        <taxon>Bacillati</taxon>
        <taxon>Bacillota</taxon>
        <taxon>Bacilli</taxon>
        <taxon>Bacillales</taxon>
        <taxon>Paenibacillaceae</taxon>
        <taxon>Candidatus Reconcilbacillus</taxon>
    </lineage>
</organism>
<dbReference type="PANTHER" id="PTHR43280:SF2">
    <property type="entry name" value="HTH-TYPE TRANSCRIPTIONAL REGULATOR EXSA"/>
    <property type="match status" value="1"/>
</dbReference>
<sequence length="541" mass="61893">MYTLLVVDDEKLAVKGITQGIDWSDIPFGRIFEAFNVKEAKRILEEHRVDILISDIEMPGEDGLELQQWIREHSPATETIFLTGHANFAYAQKALQLNSFDYVLKPVDHDELKETVRRAIRKIEADRQWRDFYETYRTYYHHWLNQLPTLVERFWQDLLAGRVPLSPERLQRAFDTYDMPLSADSRLVPVLISVEEWREPLDTKDEEIMEYALRKAASEIILAEQPGAVIRDGRGFNLAIVYEAGGALPSREELRKRCREYLQACSQYFHCQVSCYIGKMVTAQTLAAAVTELLGTERYNISKTNNVLDLAENGAPAAAIPEPPQFSDWSSLLESGKAEALLASIDEQLNRLGKTGVSPETLESFAFALLHAIYQAVHRRGMSVYDIFSPRELADHVTPTRSVPLFRNWAARLVGKTAERFREATREDTGVVGQVKQYIAEHLHEENLNREQLAAAVYLNPAYLSRLFRKETGLSLHDYISQQRIEKAKKLLAESSMKVSVVAETVGYSHFSHFAKMFRKLTGMSPHDYRKVFQKDTKTSE</sequence>
<dbReference type="Pfam" id="PF12833">
    <property type="entry name" value="HTH_18"/>
    <property type="match status" value="1"/>
</dbReference>
<reference evidence="7 8" key="1">
    <citation type="submission" date="2016-12" db="EMBL/GenBank/DDBJ databases">
        <title>Candidatus Reconcilibacillus cellulovorans genome.</title>
        <authorList>
            <person name="Kolinko S."/>
            <person name="Wu Y.-W."/>
            <person name="Tachea F."/>
            <person name="Denzel E."/>
            <person name="Hiras J."/>
            <person name="Baecker N."/>
            <person name="Chan L.J."/>
            <person name="Eichorst S.A."/>
            <person name="Frey D."/>
            <person name="Adams P.D."/>
            <person name="Pray T."/>
            <person name="Tanjore D."/>
            <person name="Petzold C.J."/>
            <person name="Gladden J.M."/>
            <person name="Simmons B.A."/>
            <person name="Singer S.W."/>
        </authorList>
    </citation>
    <scope>NUCLEOTIDE SEQUENCE [LARGE SCALE GENOMIC DNA]</scope>
    <source>
        <strain evidence="7">JTherm</strain>
    </source>
</reference>
<name>A0A2A6E0T9_9BACL</name>
<evidence type="ECO:0000256" key="4">
    <source>
        <dbReference type="PROSITE-ProRule" id="PRU00169"/>
    </source>
</evidence>
<dbReference type="PROSITE" id="PS00041">
    <property type="entry name" value="HTH_ARAC_FAMILY_1"/>
    <property type="match status" value="1"/>
</dbReference>
<keyword evidence="4" id="KW-0597">Phosphoprotein</keyword>
<evidence type="ECO:0000256" key="3">
    <source>
        <dbReference type="ARBA" id="ARBA00023163"/>
    </source>
</evidence>
<dbReference type="SMART" id="SM00448">
    <property type="entry name" value="REC"/>
    <property type="match status" value="1"/>
</dbReference>
<dbReference type="PROSITE" id="PS50110">
    <property type="entry name" value="RESPONSE_REGULATORY"/>
    <property type="match status" value="1"/>
</dbReference>
<dbReference type="EMBL" id="MOXJ01000009">
    <property type="protein sequence ID" value="PDO10750.1"/>
    <property type="molecule type" value="Genomic_DNA"/>
</dbReference>
<dbReference type="Proteomes" id="UP000243688">
    <property type="component" value="Unassembled WGS sequence"/>
</dbReference>